<accession>A0AAV1Z2S8</accession>
<gene>
    <name evidence="1" type="ORF">LARSCL_LOCUS2684</name>
</gene>
<dbReference type="Proteomes" id="UP001497382">
    <property type="component" value="Unassembled WGS sequence"/>
</dbReference>
<reference evidence="1 2" key="1">
    <citation type="submission" date="2024-04" db="EMBL/GenBank/DDBJ databases">
        <authorList>
            <person name="Rising A."/>
            <person name="Reimegard J."/>
            <person name="Sonavane S."/>
            <person name="Akerstrom W."/>
            <person name="Nylinder S."/>
            <person name="Hedman E."/>
            <person name="Kallberg Y."/>
        </authorList>
    </citation>
    <scope>NUCLEOTIDE SEQUENCE [LARGE SCALE GENOMIC DNA]</scope>
</reference>
<keyword evidence="2" id="KW-1185">Reference proteome</keyword>
<dbReference type="EMBL" id="CAXIEN010000018">
    <property type="protein sequence ID" value="CAL1265695.1"/>
    <property type="molecule type" value="Genomic_DNA"/>
</dbReference>
<name>A0AAV1Z2S8_9ARAC</name>
<organism evidence="1 2">
    <name type="scientific">Larinioides sclopetarius</name>
    <dbReference type="NCBI Taxonomy" id="280406"/>
    <lineage>
        <taxon>Eukaryota</taxon>
        <taxon>Metazoa</taxon>
        <taxon>Ecdysozoa</taxon>
        <taxon>Arthropoda</taxon>
        <taxon>Chelicerata</taxon>
        <taxon>Arachnida</taxon>
        <taxon>Araneae</taxon>
        <taxon>Araneomorphae</taxon>
        <taxon>Entelegynae</taxon>
        <taxon>Araneoidea</taxon>
        <taxon>Araneidae</taxon>
        <taxon>Larinioides</taxon>
    </lineage>
</organism>
<proteinExistence type="predicted"/>
<comment type="caution">
    <text evidence="1">The sequence shown here is derived from an EMBL/GenBank/DDBJ whole genome shotgun (WGS) entry which is preliminary data.</text>
</comment>
<dbReference type="AlphaFoldDB" id="A0AAV1Z2S8"/>
<evidence type="ECO:0000313" key="2">
    <source>
        <dbReference type="Proteomes" id="UP001497382"/>
    </source>
</evidence>
<sequence length="91" mass="10523">MFEYCAQCNRAHVMQRIPKSEVCQDLFAGKPFLIMYPTESSSGLYSSPRHLISHVVTKLVTPESELQYPTRTVLLIRTMYLYSNDVECFVI</sequence>
<evidence type="ECO:0000313" key="1">
    <source>
        <dbReference type="EMBL" id="CAL1265695.1"/>
    </source>
</evidence>
<protein>
    <submittedName>
        <fullName evidence="1">Uncharacterized protein</fullName>
    </submittedName>
</protein>